<dbReference type="CDD" id="cd18186">
    <property type="entry name" value="BTB_POZ_ZBTB_KLHL-like"/>
    <property type="match status" value="1"/>
</dbReference>
<dbReference type="HOGENOM" id="CLU_1103331_0_0_1"/>
<gene>
    <name evidence="1" type="ORF">SBOR_9993</name>
</gene>
<evidence type="ECO:0008006" key="3">
    <source>
        <dbReference type="Google" id="ProtNLM"/>
    </source>
</evidence>
<dbReference type="InterPro" id="IPR011333">
    <property type="entry name" value="SKP1/BTB/POZ_sf"/>
</dbReference>
<dbReference type="PANTHER" id="PTHR47843">
    <property type="entry name" value="BTB DOMAIN-CONTAINING PROTEIN-RELATED"/>
    <property type="match status" value="1"/>
</dbReference>
<keyword evidence="2" id="KW-1185">Reference proteome</keyword>
<dbReference type="Gene3D" id="3.30.710.10">
    <property type="entry name" value="Potassium Channel Kv1.1, Chain A"/>
    <property type="match status" value="1"/>
</dbReference>
<evidence type="ECO:0000313" key="2">
    <source>
        <dbReference type="Proteomes" id="UP000019487"/>
    </source>
</evidence>
<evidence type="ECO:0000313" key="1">
    <source>
        <dbReference type="EMBL" id="ESZ89626.1"/>
    </source>
</evidence>
<accession>W9C143</accession>
<protein>
    <recommendedName>
        <fullName evidence="3">BTB domain-containing protein</fullName>
    </recommendedName>
</protein>
<dbReference type="STRING" id="1432307.W9C143"/>
<dbReference type="AlphaFoldDB" id="W9C143"/>
<sequence length="252" mass="29742">MPFELSARREKPIETPVRYTLGIEIVSLIVGPNRTEVTVHKRLICDSCDYFRKALDGPFLEGVEGKIYFTDDSSDALYLLSEKWCFYDLGNVVIDVIIQFFWISDRTPSYVNHLLPEVVSHIWSHTEEHSPLRGLCIKRLAWIHHDDYRLNIIPGRERLRQLWIVCKDHSSFFGDTFAYYQNLTRENMPPNPGRIQESRYSCDSWIFDFCSYHRHNKGEECIKPMATEEMIQDDEPEYHDYFADMTVAESRE</sequence>
<dbReference type="EMBL" id="AYSA01000847">
    <property type="protein sequence ID" value="ESZ89626.1"/>
    <property type="molecule type" value="Genomic_DNA"/>
</dbReference>
<proteinExistence type="predicted"/>
<comment type="caution">
    <text evidence="1">The sequence shown here is derived from an EMBL/GenBank/DDBJ whole genome shotgun (WGS) entry which is preliminary data.</text>
</comment>
<reference evidence="1 2" key="1">
    <citation type="journal article" date="2014" name="Genome Announc.">
        <title>Draft genome sequence of Sclerotinia borealis, a psychrophilic plant pathogenic fungus.</title>
        <authorList>
            <person name="Mardanov A.V."/>
            <person name="Beletsky A.V."/>
            <person name="Kadnikov V.V."/>
            <person name="Ignatov A.N."/>
            <person name="Ravin N.V."/>
        </authorList>
    </citation>
    <scope>NUCLEOTIDE SEQUENCE [LARGE SCALE GENOMIC DNA]</scope>
    <source>
        <strain evidence="2">F-4157</strain>
    </source>
</reference>
<name>W9C143_SCLBF</name>
<dbReference type="OrthoDB" id="6359816at2759"/>
<dbReference type="Proteomes" id="UP000019487">
    <property type="component" value="Unassembled WGS sequence"/>
</dbReference>
<organism evidence="1 2">
    <name type="scientific">Sclerotinia borealis (strain F-4128)</name>
    <dbReference type="NCBI Taxonomy" id="1432307"/>
    <lineage>
        <taxon>Eukaryota</taxon>
        <taxon>Fungi</taxon>
        <taxon>Dikarya</taxon>
        <taxon>Ascomycota</taxon>
        <taxon>Pezizomycotina</taxon>
        <taxon>Leotiomycetes</taxon>
        <taxon>Helotiales</taxon>
        <taxon>Sclerotiniaceae</taxon>
        <taxon>Sclerotinia</taxon>
    </lineage>
</organism>